<dbReference type="EMBL" id="JBDFQZ010000006">
    <property type="protein sequence ID" value="KAK9713962.1"/>
    <property type="molecule type" value="Genomic_DNA"/>
</dbReference>
<dbReference type="InterPro" id="IPR010977">
    <property type="entry name" value="Aromatic_deC"/>
</dbReference>
<evidence type="ECO:0008006" key="10">
    <source>
        <dbReference type="Google" id="ProtNLM"/>
    </source>
</evidence>
<dbReference type="Gene3D" id="1.20.1340.10">
    <property type="entry name" value="dopa decarboxylase, N-terminal domain"/>
    <property type="match status" value="1"/>
</dbReference>
<keyword evidence="3" id="KW-0210">Decarboxylase</keyword>
<keyword evidence="4 6" id="KW-0663">Pyridoxal phosphate</keyword>
<comment type="cofactor">
    <cofactor evidence="1 6 7">
        <name>pyridoxal 5'-phosphate</name>
        <dbReference type="ChEBI" id="CHEBI:597326"/>
    </cofactor>
</comment>
<dbReference type="AlphaFoldDB" id="A0AAW1K8D2"/>
<gene>
    <name evidence="8" type="ORF">RND81_06G061600</name>
</gene>
<dbReference type="InterPro" id="IPR015424">
    <property type="entry name" value="PyrdxlP-dep_Trfase"/>
</dbReference>
<accession>A0AAW1K8D2</accession>
<evidence type="ECO:0000313" key="9">
    <source>
        <dbReference type="Proteomes" id="UP001443914"/>
    </source>
</evidence>
<dbReference type="GO" id="GO:0019752">
    <property type="term" value="P:carboxylic acid metabolic process"/>
    <property type="evidence" value="ECO:0007669"/>
    <property type="project" value="InterPro"/>
</dbReference>
<organism evidence="8 9">
    <name type="scientific">Saponaria officinalis</name>
    <name type="common">Common soapwort</name>
    <name type="synonym">Lychnis saponaria</name>
    <dbReference type="NCBI Taxonomy" id="3572"/>
    <lineage>
        <taxon>Eukaryota</taxon>
        <taxon>Viridiplantae</taxon>
        <taxon>Streptophyta</taxon>
        <taxon>Embryophyta</taxon>
        <taxon>Tracheophyta</taxon>
        <taxon>Spermatophyta</taxon>
        <taxon>Magnoliopsida</taxon>
        <taxon>eudicotyledons</taxon>
        <taxon>Gunneridae</taxon>
        <taxon>Pentapetalae</taxon>
        <taxon>Caryophyllales</taxon>
        <taxon>Caryophyllaceae</taxon>
        <taxon>Caryophylleae</taxon>
        <taxon>Saponaria</taxon>
    </lineage>
</organism>
<dbReference type="GO" id="GO:0006520">
    <property type="term" value="P:amino acid metabolic process"/>
    <property type="evidence" value="ECO:0007669"/>
    <property type="project" value="InterPro"/>
</dbReference>
<reference evidence="8" key="1">
    <citation type="submission" date="2024-03" db="EMBL/GenBank/DDBJ databases">
        <title>WGS assembly of Saponaria officinalis var. Norfolk2.</title>
        <authorList>
            <person name="Jenkins J."/>
            <person name="Shu S."/>
            <person name="Grimwood J."/>
            <person name="Barry K."/>
            <person name="Goodstein D."/>
            <person name="Schmutz J."/>
            <person name="Leebens-Mack J."/>
            <person name="Osbourn A."/>
        </authorList>
    </citation>
    <scope>NUCLEOTIDE SEQUENCE [LARGE SCALE GENOMIC DNA]</scope>
    <source>
        <strain evidence="8">JIC</strain>
    </source>
</reference>
<keyword evidence="9" id="KW-1185">Reference proteome</keyword>
<dbReference type="InterPro" id="IPR015422">
    <property type="entry name" value="PyrdxlP-dep_Trfase_small"/>
</dbReference>
<proteinExistence type="inferred from homology"/>
<comment type="similarity">
    <text evidence="2 7">Belongs to the group II decarboxylase family.</text>
</comment>
<evidence type="ECO:0000313" key="8">
    <source>
        <dbReference type="EMBL" id="KAK9713962.1"/>
    </source>
</evidence>
<evidence type="ECO:0000256" key="2">
    <source>
        <dbReference type="ARBA" id="ARBA00009533"/>
    </source>
</evidence>
<evidence type="ECO:0000256" key="6">
    <source>
        <dbReference type="PIRSR" id="PIRSR602129-50"/>
    </source>
</evidence>
<dbReference type="GO" id="GO:0016831">
    <property type="term" value="F:carboxy-lyase activity"/>
    <property type="evidence" value="ECO:0007669"/>
    <property type="project" value="UniProtKB-KW"/>
</dbReference>
<dbReference type="PANTHER" id="PTHR11999">
    <property type="entry name" value="GROUP II PYRIDOXAL-5-PHOSPHATE DECARBOXYLASE"/>
    <property type="match status" value="1"/>
</dbReference>
<feature type="modified residue" description="N6-(pyridoxal phosphate)lysine" evidence="6">
    <location>
        <position position="311"/>
    </location>
</feature>
<evidence type="ECO:0000256" key="7">
    <source>
        <dbReference type="RuleBase" id="RU000382"/>
    </source>
</evidence>
<name>A0AAW1K8D2_SAPOF</name>
<evidence type="ECO:0000256" key="1">
    <source>
        <dbReference type="ARBA" id="ARBA00001933"/>
    </source>
</evidence>
<evidence type="ECO:0000256" key="5">
    <source>
        <dbReference type="ARBA" id="ARBA00023239"/>
    </source>
</evidence>
<dbReference type="Gene3D" id="3.40.640.10">
    <property type="entry name" value="Type I PLP-dependent aspartate aminotransferase-like (Major domain)"/>
    <property type="match status" value="1"/>
</dbReference>
<evidence type="ECO:0000256" key="3">
    <source>
        <dbReference type="ARBA" id="ARBA00022793"/>
    </source>
</evidence>
<dbReference type="PRINTS" id="PR00800">
    <property type="entry name" value="YHDCRBOXLASE"/>
</dbReference>
<dbReference type="SUPFAM" id="SSF53383">
    <property type="entry name" value="PLP-dependent transferases"/>
    <property type="match status" value="1"/>
</dbReference>
<evidence type="ECO:0000256" key="4">
    <source>
        <dbReference type="ARBA" id="ARBA00022898"/>
    </source>
</evidence>
<dbReference type="PROSITE" id="PS00392">
    <property type="entry name" value="DDC_GAD_HDC_YDC"/>
    <property type="match status" value="1"/>
</dbReference>
<comment type="caution">
    <text evidence="8">The sequence shown here is derived from an EMBL/GenBank/DDBJ whole genome shotgun (WGS) entry which is preliminary data.</text>
</comment>
<dbReference type="GO" id="GO:0005737">
    <property type="term" value="C:cytoplasm"/>
    <property type="evidence" value="ECO:0007669"/>
    <property type="project" value="TreeGrafter"/>
</dbReference>
<dbReference type="CDD" id="cd06450">
    <property type="entry name" value="DOPA_deC_like"/>
    <property type="match status" value="1"/>
</dbReference>
<dbReference type="Proteomes" id="UP001443914">
    <property type="component" value="Unassembled WGS sequence"/>
</dbReference>
<dbReference type="InterPro" id="IPR021115">
    <property type="entry name" value="Pyridoxal-P_BS"/>
</dbReference>
<dbReference type="Pfam" id="PF00282">
    <property type="entry name" value="Pyridoxal_deC"/>
    <property type="match status" value="1"/>
</dbReference>
<dbReference type="InterPro" id="IPR002129">
    <property type="entry name" value="PyrdxlP-dep_de-COase"/>
</dbReference>
<keyword evidence="5 7" id="KW-0456">Lyase</keyword>
<dbReference type="GO" id="GO:0030170">
    <property type="term" value="F:pyridoxal phosphate binding"/>
    <property type="evidence" value="ECO:0007669"/>
    <property type="project" value="InterPro"/>
</dbReference>
<sequence>MESNKSAFSSLHPLNPNNLPEEAAKAISFLTNYYENIDKYPVRSQVEPGYLQKITPENAPNLPESLDQILEDIETNIVPGLTHWQSPSFFAYFPASISNAAIVGDILCSGINVVGFNWISSPAATELESIVTEWMAKLLNLPNDFLFSGGGGGVIHGTTCEAVVCTLAAARDRVLDVVGEEKIGKLVVYASDQTHFCFQKAAKLVGILPRNFRVISTSISNDFALSPDDLKSAIEEDVKLGLVPLYICASVGATASGAVDPIEGLGRVARAFGAWLHVDAAYAGNACICPEHRQYLNGVEFADSISLNLHKWLLSNLECCCLWLKNPKLLVDSLSTNAEVLRNKDTDLGNVIDYKDWQIALTRRFRALKLWIIIRRHGSTNLMAHIRSDIELSNYFESLMKKDPRFELVVPRKLSLVCFRLRPIDEDGNGNVMNQKLLEAVNSSGKAYMTHGVLGGTFAIRCVIGGTLTNKIHVDGLWTLLQQNASTLLSKNGKISP</sequence>
<protein>
    <recommendedName>
        <fullName evidence="10">Tyrosine decarboxylase</fullName>
    </recommendedName>
</protein>
<dbReference type="Gene3D" id="3.90.1150.10">
    <property type="entry name" value="Aspartate Aminotransferase, domain 1"/>
    <property type="match status" value="1"/>
</dbReference>
<dbReference type="InterPro" id="IPR015421">
    <property type="entry name" value="PyrdxlP-dep_Trfase_major"/>
</dbReference>
<dbReference type="PANTHER" id="PTHR11999:SF169">
    <property type="entry name" value="TYROSINE DECARBOXYLASE 1-LIKE"/>
    <property type="match status" value="1"/>
</dbReference>